<dbReference type="EMBL" id="CZAY01000014">
    <property type="protein sequence ID" value="CUP80913.1"/>
    <property type="molecule type" value="Genomic_DNA"/>
</dbReference>
<organism evidence="1 2">
    <name type="scientific">Dorea longicatena</name>
    <dbReference type="NCBI Taxonomy" id="88431"/>
    <lineage>
        <taxon>Bacteria</taxon>
        <taxon>Bacillati</taxon>
        <taxon>Bacillota</taxon>
        <taxon>Clostridia</taxon>
        <taxon>Lachnospirales</taxon>
        <taxon>Lachnospiraceae</taxon>
        <taxon>Dorea</taxon>
    </lineage>
</organism>
<sequence length="483" mass="55187">MSNDKRVYRLLKSKKISVGKAEDGTFLCSIPHNGNKEILDIHSSNFRIAFKSFWKKEYGELLNDKEVQEIISIIEVECYESKNKIQRNHRIYTKGRMLIYQLNTDNNTSVRIEDGECEIEETPDFMFYTDRNFKNQVEPDLNVMPEELLPYIRKHFNVKDEDDVILISILIVSSMLGMNFNHPVILIQGEKGSGKSECLKKLEMIIDPKDSGICAYTSNKEAIVLRLSKSYFTCFDNVSFISKAISDLLCSAVTGASDTTRRLYTDTEERIVKLHSIIGITSINGVARSSDLVDRSCLIALSRFEKSEIKTEQSVMASFQKDLPFILGAIFNTIAGVLSDRKKVKARHKIRLADFHEKAIKIGRVLGIEEDKISDILFQNRLNLSLSILESSSIAICLKELMADKYEYVNTPTECLNELKHIALQKGIDKSTLPKDGSRLTKAFILIRDELSEVYGLDFEQKRGKERLYVITNKNLEEELDEE</sequence>
<dbReference type="AlphaFoldDB" id="A0A174R5V1"/>
<evidence type="ECO:0000313" key="1">
    <source>
        <dbReference type="EMBL" id="CUP80913.1"/>
    </source>
</evidence>
<evidence type="ECO:0000313" key="2">
    <source>
        <dbReference type="Proteomes" id="UP000095485"/>
    </source>
</evidence>
<proteinExistence type="predicted"/>
<dbReference type="OrthoDB" id="266913at2"/>
<reference evidence="1 2" key="1">
    <citation type="submission" date="2015-09" db="EMBL/GenBank/DDBJ databases">
        <authorList>
            <consortium name="Pathogen Informatics"/>
        </authorList>
    </citation>
    <scope>NUCLEOTIDE SEQUENCE [LARGE SCALE GENOMIC DNA]</scope>
    <source>
        <strain evidence="1 2">2789STDY5834914</strain>
    </source>
</reference>
<accession>A0A174R5V1</accession>
<dbReference type="Proteomes" id="UP000095485">
    <property type="component" value="Unassembled WGS sequence"/>
</dbReference>
<gene>
    <name evidence="1" type="ORF">ERS852526_02034</name>
</gene>
<protein>
    <submittedName>
        <fullName evidence="1">Uncharacterized protein</fullName>
    </submittedName>
</protein>
<name>A0A174R5V1_9FIRM</name>
<dbReference type="GeneID" id="96229313"/>
<dbReference type="RefSeq" id="WP_055283638.1">
    <property type="nucleotide sequence ID" value="NZ_CZAY01000014.1"/>
</dbReference>